<dbReference type="InterPro" id="IPR004089">
    <property type="entry name" value="MCPsignal_dom"/>
</dbReference>
<feature type="domain" description="HAMP" evidence="9">
    <location>
        <begin position="215"/>
        <end position="268"/>
    </location>
</feature>
<dbReference type="PROSITE" id="PS50111">
    <property type="entry name" value="CHEMOTAXIS_TRANSDUC_2"/>
    <property type="match status" value="1"/>
</dbReference>
<keyword evidence="3 7" id="KW-0472">Membrane</keyword>
<feature type="transmembrane region" description="Helical" evidence="7">
    <location>
        <begin position="194"/>
        <end position="214"/>
    </location>
</feature>
<evidence type="ECO:0000313" key="11">
    <source>
        <dbReference type="Proteomes" id="UP000559598"/>
    </source>
</evidence>
<keyword evidence="2" id="KW-1003">Cell membrane</keyword>
<gene>
    <name evidence="10" type="ORF">GGR02_001314</name>
</gene>
<evidence type="ECO:0000259" key="8">
    <source>
        <dbReference type="PROSITE" id="PS50111"/>
    </source>
</evidence>
<dbReference type="CDD" id="cd06225">
    <property type="entry name" value="HAMP"/>
    <property type="match status" value="1"/>
</dbReference>
<dbReference type="GO" id="GO:0005886">
    <property type="term" value="C:plasma membrane"/>
    <property type="evidence" value="ECO:0007669"/>
    <property type="project" value="UniProtKB-SubCell"/>
</dbReference>
<dbReference type="PANTHER" id="PTHR32089">
    <property type="entry name" value="METHYL-ACCEPTING CHEMOTAXIS PROTEIN MCPB"/>
    <property type="match status" value="1"/>
</dbReference>
<evidence type="ECO:0000256" key="2">
    <source>
        <dbReference type="ARBA" id="ARBA00022475"/>
    </source>
</evidence>
<evidence type="ECO:0000256" key="4">
    <source>
        <dbReference type="ARBA" id="ARBA00023224"/>
    </source>
</evidence>
<evidence type="ECO:0000256" key="3">
    <source>
        <dbReference type="ARBA" id="ARBA00023136"/>
    </source>
</evidence>
<name>A0A840DPV3_9BACL</name>
<keyword evidence="7" id="KW-0812">Transmembrane</keyword>
<reference evidence="10 11" key="1">
    <citation type="submission" date="2020-08" db="EMBL/GenBank/DDBJ databases">
        <title>Genomic Encyclopedia of Type Strains, Phase IV (KMG-IV): sequencing the most valuable type-strain genomes for metagenomic binning, comparative biology and taxonomic classification.</title>
        <authorList>
            <person name="Goeker M."/>
        </authorList>
    </citation>
    <scope>NUCLEOTIDE SEQUENCE [LARGE SCALE GENOMIC DNA]</scope>
    <source>
        <strain evidence="10 11">DSM 17075</strain>
    </source>
</reference>
<dbReference type="RefSeq" id="WP_183183904.1">
    <property type="nucleotide sequence ID" value="NZ_BMNP01000005.1"/>
</dbReference>
<comment type="subcellular location">
    <subcellularLocation>
        <location evidence="1">Cell membrane</location>
    </subcellularLocation>
</comment>
<keyword evidence="11" id="KW-1185">Reference proteome</keyword>
<evidence type="ECO:0000256" key="1">
    <source>
        <dbReference type="ARBA" id="ARBA00004236"/>
    </source>
</evidence>
<protein>
    <submittedName>
        <fullName evidence="10">Methyl-accepting chemotaxis protein</fullName>
    </submittedName>
</protein>
<dbReference type="Gene3D" id="6.10.340.10">
    <property type="match status" value="1"/>
</dbReference>
<evidence type="ECO:0000256" key="7">
    <source>
        <dbReference type="SAM" id="Phobius"/>
    </source>
</evidence>
<proteinExistence type="inferred from homology"/>
<dbReference type="SUPFAM" id="SSF58104">
    <property type="entry name" value="Methyl-accepting chemotaxis protein (MCP) signaling domain"/>
    <property type="match status" value="1"/>
</dbReference>
<dbReference type="PROSITE" id="PS50885">
    <property type="entry name" value="HAMP"/>
    <property type="match status" value="1"/>
</dbReference>
<keyword evidence="7" id="KW-1133">Transmembrane helix</keyword>
<sequence length="574" mass="64397">MRKNRFVLGMRKWRSNVVKQGRLRISLQTRLLFLFLSLLIGSIGVVGFVSYQKAKETTLHIIENRLEREANMMYEIAQNLMYMYVGNEDKFLAKINGSVRKQQAELMQDGLQADFFLIVDHDVQPFKTSEQANIHFPQKLVESIRKTKQGVIHYSLNSVDYTIAYKEIQELKGIYVLVVPTISYMETIEQLGRFTVATVAISALLSSLFVITFVKSLTNPLMQLRNWMKKVEQGDLRSQLDIKTTAPEIRSLVDGFNQMLSNMKKMIAEINTTTVRLSQTGEELKDSSEHVLHGGKELIAAINIVKQGAEETALSSDESVQTFERMKEQITVVLQNMEQISTSSAEMNRSAKIGENNMNELVEAITSISKTFAKTKETVIGVKEHADDITNVVDVIKQIAEQTKLLALNATIEAARAGESGRGFAVVAGEIRKLAEQSAKATEEIAQSIQAMEQVSDKAADAFTNMSTEIASYLTNASRSKQSIEQLMNEISRVSAHLVHMKEGLEKLHETLPQMEQSALEFASVSQETLASAKQMLHSSEEQTAQMKKMYRTGLKLTDLSKSLEKLTTSFQVE</sequence>
<dbReference type="EMBL" id="JACIDE010000007">
    <property type="protein sequence ID" value="MBB4073552.1"/>
    <property type="molecule type" value="Genomic_DNA"/>
</dbReference>
<comment type="similarity">
    <text evidence="5">Belongs to the methyl-accepting chemotaxis (MCP) protein family.</text>
</comment>
<accession>A0A840DPV3</accession>
<comment type="caution">
    <text evidence="10">The sequence shown here is derived from an EMBL/GenBank/DDBJ whole genome shotgun (WGS) entry which is preliminary data.</text>
</comment>
<dbReference type="AlphaFoldDB" id="A0A840DPV3"/>
<evidence type="ECO:0000256" key="6">
    <source>
        <dbReference type="PROSITE-ProRule" id="PRU00284"/>
    </source>
</evidence>
<dbReference type="PANTHER" id="PTHR32089:SF112">
    <property type="entry name" value="LYSOZYME-LIKE PROTEIN-RELATED"/>
    <property type="match status" value="1"/>
</dbReference>
<dbReference type="Pfam" id="PF00672">
    <property type="entry name" value="HAMP"/>
    <property type="match status" value="1"/>
</dbReference>
<keyword evidence="4 6" id="KW-0807">Transducer</keyword>
<evidence type="ECO:0000313" key="10">
    <source>
        <dbReference type="EMBL" id="MBB4073552.1"/>
    </source>
</evidence>
<organism evidence="10 11">
    <name type="scientific">Anoxybacteroides voinovskiense</name>
    <dbReference type="NCBI Taxonomy" id="230470"/>
    <lineage>
        <taxon>Bacteria</taxon>
        <taxon>Bacillati</taxon>
        <taxon>Bacillota</taxon>
        <taxon>Bacilli</taxon>
        <taxon>Bacillales</taxon>
        <taxon>Anoxybacillaceae</taxon>
        <taxon>Anoxybacteroides</taxon>
    </lineage>
</organism>
<evidence type="ECO:0000259" key="9">
    <source>
        <dbReference type="PROSITE" id="PS50885"/>
    </source>
</evidence>
<dbReference type="Proteomes" id="UP000559598">
    <property type="component" value="Unassembled WGS sequence"/>
</dbReference>
<feature type="domain" description="Methyl-accepting transducer" evidence="8">
    <location>
        <begin position="287"/>
        <end position="537"/>
    </location>
</feature>
<dbReference type="Gene3D" id="1.10.287.950">
    <property type="entry name" value="Methyl-accepting chemotaxis protein"/>
    <property type="match status" value="1"/>
</dbReference>
<dbReference type="SMART" id="SM00304">
    <property type="entry name" value="HAMP"/>
    <property type="match status" value="1"/>
</dbReference>
<evidence type="ECO:0000256" key="5">
    <source>
        <dbReference type="ARBA" id="ARBA00029447"/>
    </source>
</evidence>
<dbReference type="Pfam" id="PF00015">
    <property type="entry name" value="MCPsignal"/>
    <property type="match status" value="1"/>
</dbReference>
<dbReference type="SMART" id="SM00283">
    <property type="entry name" value="MA"/>
    <property type="match status" value="1"/>
</dbReference>
<dbReference type="GO" id="GO:0007165">
    <property type="term" value="P:signal transduction"/>
    <property type="evidence" value="ECO:0007669"/>
    <property type="project" value="UniProtKB-KW"/>
</dbReference>
<dbReference type="InterPro" id="IPR003660">
    <property type="entry name" value="HAMP_dom"/>
</dbReference>